<evidence type="ECO:0000256" key="2">
    <source>
        <dbReference type="ARBA" id="ARBA00022679"/>
    </source>
</evidence>
<evidence type="ECO:0000256" key="3">
    <source>
        <dbReference type="ARBA" id="ARBA00022723"/>
    </source>
</evidence>
<dbReference type="AlphaFoldDB" id="A0A4R1Q2D3"/>
<keyword evidence="6" id="KW-1185">Reference proteome</keyword>
<dbReference type="RefSeq" id="WP_132076858.1">
    <property type="nucleotide sequence ID" value="NZ_DALYTA010000009.1"/>
</dbReference>
<reference evidence="5 6" key="1">
    <citation type="submission" date="2019-03" db="EMBL/GenBank/DDBJ databases">
        <title>Genomic Encyclopedia of Type Strains, Phase IV (KMG-IV): sequencing the most valuable type-strain genomes for metagenomic binning, comparative biology and taxonomic classification.</title>
        <authorList>
            <person name="Goeker M."/>
        </authorList>
    </citation>
    <scope>NUCLEOTIDE SEQUENCE [LARGE SCALE GENOMIC DNA]</scope>
    <source>
        <strain evidence="5 6">DSM 15969</strain>
    </source>
</reference>
<gene>
    <name evidence="5" type="ORF">EV210_103179</name>
</gene>
<sequence length="309" mass="33730">MAKQNKIIITAAITGATHTPSLSPYFPATPEQIIKDAVDAHKEGAAVVHIHARDPKDGSPTPDLAIMKDIVAAIKQQCNAVVCITTGGAVWMSSEQRLAPATELKPELASCNAGSVNFVFADLASKLENPKYDWEIPYLKRTNELVFTNTFTGLEYYLKTMNEHEIRPEFEVYDVGMINNIAYFMKKGLVQKPVYLQFVMGILGGIPATVDNLVYLVKTAREQIGDFVWSCAAAGKAQFPLVTAALTMGGNARVGLEDNLYLKPGVLAKSSAEQVLQIKEIAERLGLEIANSDEARQILALKGIDKVNY</sequence>
<dbReference type="GO" id="GO:0046872">
    <property type="term" value="F:metal ion binding"/>
    <property type="evidence" value="ECO:0007669"/>
    <property type="project" value="UniProtKB-KW"/>
</dbReference>
<dbReference type="OrthoDB" id="63399at2"/>
<accession>A0A4R1Q2D3</accession>
<comment type="cofactor">
    <cofactor evidence="1">
        <name>Zn(2+)</name>
        <dbReference type="ChEBI" id="CHEBI:29105"/>
    </cofactor>
</comment>
<proteinExistence type="predicted"/>
<keyword evidence="3" id="KW-0479">Metal-binding</keyword>
<dbReference type="Pfam" id="PF05853">
    <property type="entry name" value="BKACE"/>
    <property type="match status" value="1"/>
</dbReference>
<evidence type="ECO:0000256" key="1">
    <source>
        <dbReference type="ARBA" id="ARBA00001947"/>
    </source>
</evidence>
<dbReference type="GO" id="GO:0043720">
    <property type="term" value="F:3-keto-5-aminohexanoate cleavage activity"/>
    <property type="evidence" value="ECO:0007669"/>
    <property type="project" value="InterPro"/>
</dbReference>
<keyword evidence="2" id="KW-0808">Transferase</keyword>
<dbReference type="InterPro" id="IPR008567">
    <property type="entry name" value="BKACE"/>
</dbReference>
<keyword evidence="4" id="KW-0862">Zinc</keyword>
<dbReference type="EMBL" id="SLUI01000003">
    <property type="protein sequence ID" value="TCL38700.1"/>
    <property type="molecule type" value="Genomic_DNA"/>
</dbReference>
<dbReference type="Proteomes" id="UP000295063">
    <property type="component" value="Unassembled WGS sequence"/>
</dbReference>
<organism evidence="5 6">
    <name type="scientific">Anaerospora hongkongensis</name>
    <dbReference type="NCBI Taxonomy" id="244830"/>
    <lineage>
        <taxon>Bacteria</taxon>
        <taxon>Bacillati</taxon>
        <taxon>Bacillota</taxon>
        <taxon>Negativicutes</taxon>
        <taxon>Selenomonadales</taxon>
        <taxon>Sporomusaceae</taxon>
        <taxon>Anaerospora</taxon>
    </lineage>
</organism>
<dbReference type="Gene3D" id="3.20.20.70">
    <property type="entry name" value="Aldolase class I"/>
    <property type="match status" value="1"/>
</dbReference>
<evidence type="ECO:0000313" key="5">
    <source>
        <dbReference type="EMBL" id="TCL38700.1"/>
    </source>
</evidence>
<evidence type="ECO:0000256" key="4">
    <source>
        <dbReference type="ARBA" id="ARBA00022833"/>
    </source>
</evidence>
<protein>
    <submittedName>
        <fullName evidence="5">Uncharacterized protein (DUF849 family)</fullName>
    </submittedName>
</protein>
<evidence type="ECO:0000313" key="6">
    <source>
        <dbReference type="Proteomes" id="UP000295063"/>
    </source>
</evidence>
<dbReference type="PANTHER" id="PTHR37418:SF2">
    <property type="entry name" value="3-KETO-5-AMINOHEXANOATE CLEAVAGE ENZYME"/>
    <property type="match status" value="1"/>
</dbReference>
<name>A0A4R1Q2D3_9FIRM</name>
<dbReference type="PANTHER" id="PTHR37418">
    <property type="entry name" value="3-KETO-5-AMINOHEXANOATE CLEAVAGE ENZYME-RELATED"/>
    <property type="match status" value="1"/>
</dbReference>
<dbReference type="InterPro" id="IPR013785">
    <property type="entry name" value="Aldolase_TIM"/>
</dbReference>
<comment type="caution">
    <text evidence="5">The sequence shown here is derived from an EMBL/GenBank/DDBJ whole genome shotgun (WGS) entry which is preliminary data.</text>
</comment>